<evidence type="ECO:0000259" key="5">
    <source>
        <dbReference type="PROSITE" id="PS51192"/>
    </source>
</evidence>
<keyword evidence="1" id="KW-0547">Nucleotide-binding</keyword>
<dbReference type="AlphaFoldDB" id="A0A9P4PE74"/>
<feature type="region of interest" description="Disordered" evidence="4">
    <location>
        <begin position="1"/>
        <end position="32"/>
    </location>
</feature>
<evidence type="ECO:0000256" key="1">
    <source>
        <dbReference type="ARBA" id="ARBA00022741"/>
    </source>
</evidence>
<gene>
    <name evidence="7" type="ORF">P171DRAFT_474960</name>
</gene>
<dbReference type="Gene3D" id="3.40.50.300">
    <property type="entry name" value="P-loop containing nucleotide triphosphate hydrolases"/>
    <property type="match status" value="1"/>
</dbReference>
<dbReference type="PANTHER" id="PTHR45626">
    <property type="entry name" value="TRANSCRIPTION TERMINATION FACTOR 2-RELATED"/>
    <property type="match status" value="1"/>
</dbReference>
<dbReference type="GO" id="GO:0008094">
    <property type="term" value="F:ATP-dependent activity, acting on DNA"/>
    <property type="evidence" value="ECO:0007669"/>
    <property type="project" value="TreeGrafter"/>
</dbReference>
<dbReference type="GO" id="GO:0006281">
    <property type="term" value="P:DNA repair"/>
    <property type="evidence" value="ECO:0007669"/>
    <property type="project" value="TreeGrafter"/>
</dbReference>
<dbReference type="PANTHER" id="PTHR45626:SF22">
    <property type="entry name" value="DNA REPAIR PROTEIN RAD5"/>
    <property type="match status" value="1"/>
</dbReference>
<dbReference type="SUPFAM" id="SSF52540">
    <property type="entry name" value="P-loop containing nucleoside triphosphate hydrolases"/>
    <property type="match status" value="2"/>
</dbReference>
<evidence type="ECO:0000256" key="3">
    <source>
        <dbReference type="ARBA" id="ARBA00022840"/>
    </source>
</evidence>
<evidence type="ECO:0000256" key="2">
    <source>
        <dbReference type="ARBA" id="ARBA00022801"/>
    </source>
</evidence>
<dbReference type="Proteomes" id="UP000799764">
    <property type="component" value="Unassembled WGS sequence"/>
</dbReference>
<dbReference type="InterPro" id="IPR027417">
    <property type="entry name" value="P-loop_NTPase"/>
</dbReference>
<keyword evidence="2" id="KW-0378">Hydrolase</keyword>
<dbReference type="Pfam" id="PF00176">
    <property type="entry name" value="SNF2-rel_dom"/>
    <property type="match status" value="1"/>
</dbReference>
<dbReference type="OrthoDB" id="448448at2759"/>
<sequence>MDLHKILQSPPSKRRRLSEPDTQGGFQPCPATSSSAYQNGINTLQTKNLELEYQAEWKEAIHDIESMCCYGTVSIDRSDSVTSINGRCDHSGTLTSEFSVELETHERFTGADHPAMRGIIEPQHGPLIHGLLSETSLRLCVTCTTETESMPRRLKSAASQVPCTLSITVYGPMDLLDEIGDWFQSRNVYLQDPIASHFDVPYCNPHRLSSIDLGSCSRLVDVVSESSRLLHFQDVPERPDILDLITGQDDLDETEPPETIRTGLHRHQKQALTFMLGRELGWNLYNDVPDLWEVYDNSTDRVFINRINDSHQREPPQSFSGGLVADPMGLGKTLTMIALVATDLNDPKLGRGSLNAGEDDRPTVNATLIIVPQPLLSTWEQQISEHVLPGAMRSCRHHGKDRIGHIQDIAGMNIVLTTYHTLSADWSNNNDARRIMFSVRWRRIILDEAHLIRNMKTRMARALCNLEATSRWAVTGTPIQNHLSDLSGLLKFIRAYPYDDTKTFGADFTSLWKAHDDRKAVHRLRYLASCLILRRSKTAIKLPARHDVKCQVEFSKDERKLYDDVRHQAIRKIEDALVNDMEVARSGLFVNFLQQIESMRLVCDLGLHYHTRHDAQKPQKITDWAAVAQDTFNLQREISTLACSQCSVILNTSAYAPEDGQPQENPCYSRCLKYACAECSSKLRQAGQRMVCGHTPRCPIASVSLDESAAESSQNHGVQLSSRSLIIPIPAKVKALISDLKRLRPGTKSIVFSSWRLTLDVVEAGLNEAGICNLRFDGRVSHAQRQPILDKFRTNAHANVLLITLQCGAVGLTLTEASRAYLMEPHWNPTVEEQALARIHRIGQTQEVTTVRFYIRDSFEEKIIAAQDAKKNLANILFSGHDGLVVDDSHSALYKLRELI</sequence>
<keyword evidence="8" id="KW-1185">Reference proteome</keyword>
<feature type="domain" description="Helicase ATP-binding" evidence="5">
    <location>
        <begin position="313"/>
        <end position="496"/>
    </location>
</feature>
<evidence type="ECO:0000313" key="8">
    <source>
        <dbReference type="Proteomes" id="UP000799764"/>
    </source>
</evidence>
<name>A0A9P4PE74_9PLEO</name>
<evidence type="ECO:0000256" key="4">
    <source>
        <dbReference type="SAM" id="MobiDB-lite"/>
    </source>
</evidence>
<dbReference type="GO" id="GO:0016787">
    <property type="term" value="F:hydrolase activity"/>
    <property type="evidence" value="ECO:0007669"/>
    <property type="project" value="UniProtKB-KW"/>
</dbReference>
<accession>A0A9P4PE74</accession>
<dbReference type="InterPro" id="IPR049730">
    <property type="entry name" value="SNF2/RAD54-like_C"/>
</dbReference>
<feature type="compositionally biased region" description="Polar residues" evidence="4">
    <location>
        <begin position="20"/>
        <end position="32"/>
    </location>
</feature>
<dbReference type="InterPro" id="IPR000330">
    <property type="entry name" value="SNF2_N"/>
</dbReference>
<organism evidence="7 8">
    <name type="scientific">Karstenula rhodostoma CBS 690.94</name>
    <dbReference type="NCBI Taxonomy" id="1392251"/>
    <lineage>
        <taxon>Eukaryota</taxon>
        <taxon>Fungi</taxon>
        <taxon>Dikarya</taxon>
        <taxon>Ascomycota</taxon>
        <taxon>Pezizomycotina</taxon>
        <taxon>Dothideomycetes</taxon>
        <taxon>Pleosporomycetidae</taxon>
        <taxon>Pleosporales</taxon>
        <taxon>Massarineae</taxon>
        <taxon>Didymosphaeriaceae</taxon>
        <taxon>Karstenula</taxon>
    </lineage>
</organism>
<protein>
    <submittedName>
        <fullName evidence="7">Uncharacterized protein</fullName>
    </submittedName>
</protein>
<dbReference type="SMART" id="SM00490">
    <property type="entry name" value="HELICc"/>
    <property type="match status" value="1"/>
</dbReference>
<dbReference type="PROSITE" id="PS51192">
    <property type="entry name" value="HELICASE_ATP_BIND_1"/>
    <property type="match status" value="1"/>
</dbReference>
<dbReference type="PROSITE" id="PS51194">
    <property type="entry name" value="HELICASE_CTER"/>
    <property type="match status" value="1"/>
</dbReference>
<dbReference type="SMART" id="SM00487">
    <property type="entry name" value="DEXDc"/>
    <property type="match status" value="1"/>
</dbReference>
<reference evidence="7" key="1">
    <citation type="journal article" date="2020" name="Stud. Mycol.">
        <title>101 Dothideomycetes genomes: a test case for predicting lifestyles and emergence of pathogens.</title>
        <authorList>
            <person name="Haridas S."/>
            <person name="Albert R."/>
            <person name="Binder M."/>
            <person name="Bloem J."/>
            <person name="Labutti K."/>
            <person name="Salamov A."/>
            <person name="Andreopoulos B."/>
            <person name="Baker S."/>
            <person name="Barry K."/>
            <person name="Bills G."/>
            <person name="Bluhm B."/>
            <person name="Cannon C."/>
            <person name="Castanera R."/>
            <person name="Culley D."/>
            <person name="Daum C."/>
            <person name="Ezra D."/>
            <person name="Gonzalez J."/>
            <person name="Henrissat B."/>
            <person name="Kuo A."/>
            <person name="Liang C."/>
            <person name="Lipzen A."/>
            <person name="Lutzoni F."/>
            <person name="Magnuson J."/>
            <person name="Mondo S."/>
            <person name="Nolan M."/>
            <person name="Ohm R."/>
            <person name="Pangilinan J."/>
            <person name="Park H.-J."/>
            <person name="Ramirez L."/>
            <person name="Alfaro M."/>
            <person name="Sun H."/>
            <person name="Tritt A."/>
            <person name="Yoshinaga Y."/>
            <person name="Zwiers L.-H."/>
            <person name="Turgeon B."/>
            <person name="Goodwin S."/>
            <person name="Spatafora J."/>
            <person name="Crous P."/>
            <person name="Grigoriev I."/>
        </authorList>
    </citation>
    <scope>NUCLEOTIDE SEQUENCE</scope>
    <source>
        <strain evidence="7">CBS 690.94</strain>
    </source>
</reference>
<proteinExistence type="predicted"/>
<comment type="caution">
    <text evidence="7">The sequence shown here is derived from an EMBL/GenBank/DDBJ whole genome shotgun (WGS) entry which is preliminary data.</text>
</comment>
<evidence type="ECO:0000259" key="6">
    <source>
        <dbReference type="PROSITE" id="PS51194"/>
    </source>
</evidence>
<dbReference type="CDD" id="cd18008">
    <property type="entry name" value="DEXDc_SHPRH-like"/>
    <property type="match status" value="1"/>
</dbReference>
<evidence type="ECO:0000313" key="7">
    <source>
        <dbReference type="EMBL" id="KAF2441419.1"/>
    </source>
</evidence>
<dbReference type="Gene3D" id="3.40.50.10810">
    <property type="entry name" value="Tandem AAA-ATPase domain"/>
    <property type="match status" value="1"/>
</dbReference>
<dbReference type="Pfam" id="PF00271">
    <property type="entry name" value="Helicase_C"/>
    <property type="match status" value="1"/>
</dbReference>
<dbReference type="GO" id="GO:0005634">
    <property type="term" value="C:nucleus"/>
    <property type="evidence" value="ECO:0007669"/>
    <property type="project" value="TreeGrafter"/>
</dbReference>
<dbReference type="InterPro" id="IPR001650">
    <property type="entry name" value="Helicase_C-like"/>
</dbReference>
<keyword evidence="3" id="KW-0067">ATP-binding</keyword>
<dbReference type="GO" id="GO:0005524">
    <property type="term" value="F:ATP binding"/>
    <property type="evidence" value="ECO:0007669"/>
    <property type="project" value="UniProtKB-KW"/>
</dbReference>
<dbReference type="CDD" id="cd18793">
    <property type="entry name" value="SF2_C_SNF"/>
    <property type="match status" value="1"/>
</dbReference>
<dbReference type="InterPro" id="IPR038718">
    <property type="entry name" value="SNF2-like_sf"/>
</dbReference>
<dbReference type="EMBL" id="MU001505">
    <property type="protein sequence ID" value="KAF2441419.1"/>
    <property type="molecule type" value="Genomic_DNA"/>
</dbReference>
<feature type="domain" description="Helicase C-terminal" evidence="6">
    <location>
        <begin position="732"/>
        <end position="884"/>
    </location>
</feature>
<dbReference type="InterPro" id="IPR014001">
    <property type="entry name" value="Helicase_ATP-bd"/>
</dbReference>
<dbReference type="InterPro" id="IPR050628">
    <property type="entry name" value="SNF2_RAD54_helicase_TF"/>
</dbReference>